<dbReference type="EMBL" id="FTOG01000019">
    <property type="protein sequence ID" value="SIT22014.1"/>
    <property type="molecule type" value="Genomic_DNA"/>
</dbReference>
<protein>
    <recommendedName>
        <fullName evidence="3">DUF3396 domain-containing protein</fullName>
    </recommendedName>
</protein>
<organism evidence="1 2">
    <name type="scientific">Rhodobacter aestuarii</name>
    <dbReference type="NCBI Taxonomy" id="453582"/>
    <lineage>
        <taxon>Bacteria</taxon>
        <taxon>Pseudomonadati</taxon>
        <taxon>Pseudomonadota</taxon>
        <taxon>Alphaproteobacteria</taxon>
        <taxon>Rhodobacterales</taxon>
        <taxon>Rhodobacter group</taxon>
        <taxon>Rhodobacter</taxon>
    </lineage>
</organism>
<accession>A0A1N7QGX0</accession>
<reference evidence="2" key="1">
    <citation type="submission" date="2017-01" db="EMBL/GenBank/DDBJ databases">
        <authorList>
            <person name="Varghese N."/>
            <person name="Submissions S."/>
        </authorList>
    </citation>
    <scope>NUCLEOTIDE SEQUENCE [LARGE SCALE GENOMIC DNA]</scope>
    <source>
        <strain evidence="2">DSM 19945</strain>
    </source>
</reference>
<gene>
    <name evidence="1" type="ORF">SAMN05421580_1194</name>
</gene>
<evidence type="ECO:0000313" key="2">
    <source>
        <dbReference type="Proteomes" id="UP000186221"/>
    </source>
</evidence>
<sequence>MAGKKRRQVVELVEEFLKFPGCRIEHFASNNGKRCRLKQIAKLPEQAVKVLEDPPENDLYFSLYEDLGGDYLSTPLWETWGFAFGKNRQQRPLSGIHFHVPPEFLLKNTETFLGFSCWCAENTGVIHGTVGLGVLGGIGSEDISDSYWYPWLQAYPGLEYEASGLYWSETRKGGHDLPRSSNWLTILGDENIARLGGEAQIRRQLTDGMSFLPFKGGAIIRACEKPALGNAASGGIPEGYRTAARIIKPIRFEGYQRGIIKTPKELGFTREQDLQVTLEWVRRFD</sequence>
<dbReference type="AlphaFoldDB" id="A0A1N7QGX0"/>
<name>A0A1N7QGX0_9RHOB</name>
<proteinExistence type="predicted"/>
<dbReference type="Proteomes" id="UP000186221">
    <property type="component" value="Unassembled WGS sequence"/>
</dbReference>
<dbReference type="OrthoDB" id="7854655at2"/>
<dbReference type="STRING" id="453582.SAMN05421580_1194"/>
<keyword evidence="2" id="KW-1185">Reference proteome</keyword>
<dbReference type="InterPro" id="IPR021815">
    <property type="entry name" value="TsiV"/>
</dbReference>
<dbReference type="Pfam" id="PF11876">
    <property type="entry name" value="TsiV"/>
    <property type="match status" value="1"/>
</dbReference>
<evidence type="ECO:0000313" key="1">
    <source>
        <dbReference type="EMBL" id="SIT22014.1"/>
    </source>
</evidence>
<evidence type="ECO:0008006" key="3">
    <source>
        <dbReference type="Google" id="ProtNLM"/>
    </source>
</evidence>